<keyword evidence="4" id="KW-1185">Reference proteome</keyword>
<accession>A0AAV7WVW8</accession>
<keyword evidence="2" id="KW-0472">Membrane</keyword>
<evidence type="ECO:0000256" key="2">
    <source>
        <dbReference type="SAM" id="Phobius"/>
    </source>
</evidence>
<evidence type="ECO:0000313" key="4">
    <source>
        <dbReference type="Proteomes" id="UP001066276"/>
    </source>
</evidence>
<comment type="caution">
    <text evidence="3">The sequence shown here is derived from an EMBL/GenBank/DDBJ whole genome shotgun (WGS) entry which is preliminary data.</text>
</comment>
<feature type="transmembrane region" description="Helical" evidence="2">
    <location>
        <begin position="94"/>
        <end position="112"/>
    </location>
</feature>
<keyword evidence="2" id="KW-0812">Transmembrane</keyword>
<sequence>MGRRVGAQSDSETEAASDKGRPVSYARAHLVAINLFANLRGCQDVRSCFVVKKALAGWARLEGTVKDKRRRLDALILGSMLASLHKVYPSAFEGTLFGAAFSIAFYGALGLAS</sequence>
<evidence type="ECO:0000313" key="3">
    <source>
        <dbReference type="EMBL" id="KAJ1216608.1"/>
    </source>
</evidence>
<dbReference type="Proteomes" id="UP001066276">
    <property type="component" value="Chromosome 1_1"/>
</dbReference>
<proteinExistence type="predicted"/>
<protein>
    <submittedName>
        <fullName evidence="3">Uncharacterized protein</fullName>
    </submittedName>
</protein>
<evidence type="ECO:0000256" key="1">
    <source>
        <dbReference type="SAM" id="MobiDB-lite"/>
    </source>
</evidence>
<dbReference type="AlphaFoldDB" id="A0AAV7WVW8"/>
<organism evidence="3 4">
    <name type="scientific">Pleurodeles waltl</name>
    <name type="common">Iberian ribbed newt</name>
    <dbReference type="NCBI Taxonomy" id="8319"/>
    <lineage>
        <taxon>Eukaryota</taxon>
        <taxon>Metazoa</taxon>
        <taxon>Chordata</taxon>
        <taxon>Craniata</taxon>
        <taxon>Vertebrata</taxon>
        <taxon>Euteleostomi</taxon>
        <taxon>Amphibia</taxon>
        <taxon>Batrachia</taxon>
        <taxon>Caudata</taxon>
        <taxon>Salamandroidea</taxon>
        <taxon>Salamandridae</taxon>
        <taxon>Pleurodelinae</taxon>
        <taxon>Pleurodeles</taxon>
    </lineage>
</organism>
<feature type="region of interest" description="Disordered" evidence="1">
    <location>
        <begin position="1"/>
        <end position="21"/>
    </location>
</feature>
<name>A0AAV7WVW8_PLEWA</name>
<reference evidence="3" key="1">
    <citation type="journal article" date="2022" name="bioRxiv">
        <title>Sequencing and chromosome-scale assembly of the giantPleurodeles waltlgenome.</title>
        <authorList>
            <person name="Brown T."/>
            <person name="Elewa A."/>
            <person name="Iarovenko S."/>
            <person name="Subramanian E."/>
            <person name="Araus A.J."/>
            <person name="Petzold A."/>
            <person name="Susuki M."/>
            <person name="Suzuki K.-i.T."/>
            <person name="Hayashi T."/>
            <person name="Toyoda A."/>
            <person name="Oliveira C."/>
            <person name="Osipova E."/>
            <person name="Leigh N.D."/>
            <person name="Simon A."/>
            <person name="Yun M.H."/>
        </authorList>
    </citation>
    <scope>NUCLEOTIDE SEQUENCE</scope>
    <source>
        <strain evidence="3">20211129_DDA</strain>
        <tissue evidence="3">Liver</tissue>
    </source>
</reference>
<gene>
    <name evidence="3" type="ORF">NDU88_004209</name>
</gene>
<keyword evidence="2" id="KW-1133">Transmembrane helix</keyword>
<dbReference type="EMBL" id="JANPWB010000001">
    <property type="protein sequence ID" value="KAJ1216608.1"/>
    <property type="molecule type" value="Genomic_DNA"/>
</dbReference>